<dbReference type="KEGG" id="suls:Sdiek1_2727"/>
<feature type="transmembrane region" description="Helical" evidence="1">
    <location>
        <begin position="86"/>
        <end position="106"/>
    </location>
</feature>
<gene>
    <name evidence="2" type="ORF">Sdiek1_2727</name>
</gene>
<accession>A0A1Y0HRE6</accession>
<reference evidence="3" key="1">
    <citation type="submission" date="2017-05" db="EMBL/GenBank/DDBJ databases">
        <title>Dechlorination kinetics govern the competition between two new strains of the genus Sulfurospirillum.</title>
        <authorList>
            <person name="Buttet G.F."/>
            <person name="Murray A.M."/>
            <person name="Goris T."/>
            <person name="Burion M."/>
            <person name="Lin B."/>
            <person name="Rolle M."/>
            <person name="Maillard J."/>
        </authorList>
    </citation>
    <scope>NUCLEOTIDE SEQUENCE [LARGE SCALE GENOMIC DNA]</scope>
    <source>
        <strain evidence="3">SL2-1</strain>
    </source>
</reference>
<keyword evidence="1" id="KW-0472">Membrane</keyword>
<organism evidence="2 3">
    <name type="scientific">Sulfurospirillum diekertiae</name>
    <dbReference type="NCBI Taxonomy" id="1854492"/>
    <lineage>
        <taxon>Bacteria</taxon>
        <taxon>Pseudomonadati</taxon>
        <taxon>Campylobacterota</taxon>
        <taxon>Epsilonproteobacteria</taxon>
        <taxon>Campylobacterales</taxon>
        <taxon>Sulfurospirillaceae</taxon>
        <taxon>Sulfurospirillum</taxon>
    </lineage>
</organism>
<evidence type="ECO:0000313" key="3">
    <source>
        <dbReference type="Proteomes" id="UP000196005"/>
    </source>
</evidence>
<evidence type="ECO:0000256" key="1">
    <source>
        <dbReference type="SAM" id="Phobius"/>
    </source>
</evidence>
<keyword evidence="3" id="KW-1185">Reference proteome</keyword>
<feature type="transmembrane region" description="Helical" evidence="1">
    <location>
        <begin position="127"/>
        <end position="147"/>
    </location>
</feature>
<proteinExistence type="predicted"/>
<name>A0A1Y0HRE6_9BACT</name>
<evidence type="ECO:0000313" key="2">
    <source>
        <dbReference type="EMBL" id="ARU49875.1"/>
    </source>
</evidence>
<protein>
    <submittedName>
        <fullName evidence="2">Uncharacterized protein</fullName>
    </submittedName>
</protein>
<dbReference type="Proteomes" id="UP000196005">
    <property type="component" value="Chromosome"/>
</dbReference>
<keyword evidence="1" id="KW-0812">Transmembrane</keyword>
<keyword evidence="1" id="KW-1133">Transmembrane helix</keyword>
<dbReference type="AlphaFoldDB" id="A0A1Y0HRE6"/>
<feature type="transmembrane region" description="Helical" evidence="1">
    <location>
        <begin position="153"/>
        <end position="170"/>
    </location>
</feature>
<dbReference type="RefSeq" id="WP_087439553.1">
    <property type="nucleotide sequence ID" value="NZ_CP021416.1"/>
</dbReference>
<sequence length="184" mass="21372">MKPTIWKNLSPFTKIIVLFFIAEISLFWISFFIGYGYILYMNIFLQKTNTLTQQDISILYSFSELLFIPEEFRLGKGYRLNFLGDIYFIAFAFSKILILFGLYKIFSKKTIEQLSSNNLHIKNNTASSMLTGGLILMIIQDLFIISYGYFNTISLLSASILVTSLFYIIIKIRQTEKSIAQHEE</sequence>
<feature type="transmembrane region" description="Helical" evidence="1">
    <location>
        <begin position="12"/>
        <end position="38"/>
    </location>
</feature>
<dbReference type="EMBL" id="CP021416">
    <property type="protein sequence ID" value="ARU49875.1"/>
    <property type="molecule type" value="Genomic_DNA"/>
</dbReference>